<keyword evidence="2" id="KW-0732">Signal</keyword>
<organism evidence="3 4">
    <name type="scientific">Globodera rostochiensis</name>
    <name type="common">Golden nematode worm</name>
    <name type="synonym">Heterodera rostochiensis</name>
    <dbReference type="NCBI Taxonomy" id="31243"/>
    <lineage>
        <taxon>Eukaryota</taxon>
        <taxon>Metazoa</taxon>
        <taxon>Ecdysozoa</taxon>
        <taxon>Nematoda</taxon>
        <taxon>Chromadorea</taxon>
        <taxon>Rhabditida</taxon>
        <taxon>Tylenchina</taxon>
        <taxon>Tylenchomorpha</taxon>
        <taxon>Tylenchoidea</taxon>
        <taxon>Heteroderidae</taxon>
        <taxon>Heteroderinae</taxon>
        <taxon>Globodera</taxon>
    </lineage>
</organism>
<dbReference type="Proteomes" id="UP000887572">
    <property type="component" value="Unplaced"/>
</dbReference>
<feature type="signal peptide" evidence="2">
    <location>
        <begin position="1"/>
        <end position="26"/>
    </location>
</feature>
<evidence type="ECO:0000256" key="1">
    <source>
        <dbReference type="SAM" id="Phobius"/>
    </source>
</evidence>
<keyword evidence="1" id="KW-1133">Transmembrane helix</keyword>
<dbReference type="SUPFAM" id="SSF57302">
    <property type="entry name" value="Snake toxin-like"/>
    <property type="match status" value="1"/>
</dbReference>
<evidence type="ECO:0000313" key="3">
    <source>
        <dbReference type="Proteomes" id="UP000887572"/>
    </source>
</evidence>
<reference evidence="4" key="1">
    <citation type="submission" date="2022-11" db="UniProtKB">
        <authorList>
            <consortium name="WormBaseParasite"/>
        </authorList>
    </citation>
    <scope>IDENTIFICATION</scope>
</reference>
<evidence type="ECO:0000313" key="4">
    <source>
        <dbReference type="WBParaSite" id="Gr19_v10_g8237.t1"/>
    </source>
</evidence>
<keyword evidence="3" id="KW-1185">Reference proteome</keyword>
<protein>
    <submittedName>
        <fullName evidence="4">Protein sleepless</fullName>
    </submittedName>
</protein>
<keyword evidence="1" id="KW-0472">Membrane</keyword>
<dbReference type="InterPro" id="IPR045860">
    <property type="entry name" value="Snake_toxin-like_sf"/>
</dbReference>
<feature type="chain" id="PRO_5038124432" evidence="2">
    <location>
        <begin position="27"/>
        <end position="134"/>
    </location>
</feature>
<dbReference type="WBParaSite" id="Gr19_v10_g8237.t1">
    <property type="protein sequence ID" value="Gr19_v10_g8237.t1"/>
    <property type="gene ID" value="Gr19_v10_g8237"/>
</dbReference>
<keyword evidence="1" id="KW-0812">Transmembrane</keyword>
<evidence type="ECO:0000256" key="2">
    <source>
        <dbReference type="SAM" id="SignalP"/>
    </source>
</evidence>
<proteinExistence type="predicted"/>
<accession>A0A914IB16</accession>
<feature type="transmembrane region" description="Helical" evidence="1">
    <location>
        <begin position="111"/>
        <end position="132"/>
    </location>
</feature>
<sequence length="134" mass="14321">MQRLSSTIIVPAMFIVLLSSILTAKALKCWDGTDLISNSFNISTNFEAKECPAQSANCYTKECKYGNGTSLYSLGCADADECNSGTFVNLCKATGELSCTNCTGELCNGALGLHFFGTFATILAVFTAFSVFHH</sequence>
<name>A0A914IB16_GLORO</name>
<dbReference type="AlphaFoldDB" id="A0A914IB16"/>